<dbReference type="EMBL" id="JAASQR010000002">
    <property type="protein sequence ID" value="NIJ16485.1"/>
    <property type="molecule type" value="Genomic_DNA"/>
</dbReference>
<dbReference type="Proteomes" id="UP000576821">
    <property type="component" value="Unassembled WGS sequence"/>
</dbReference>
<feature type="region of interest" description="Disordered" evidence="1">
    <location>
        <begin position="242"/>
        <end position="278"/>
    </location>
</feature>
<evidence type="ECO:0000313" key="3">
    <source>
        <dbReference type="Proteomes" id="UP000576821"/>
    </source>
</evidence>
<proteinExistence type="predicted"/>
<keyword evidence="3" id="KW-1185">Reference proteome</keyword>
<dbReference type="AlphaFoldDB" id="A0A846MF62"/>
<reference evidence="2 3" key="1">
    <citation type="submission" date="2020-03" db="EMBL/GenBank/DDBJ databases">
        <title>Genomic Encyclopedia of Type Strains, Phase IV (KMG-IV): sequencing the most valuable type-strain genomes for metagenomic binning, comparative biology and taxonomic classification.</title>
        <authorList>
            <person name="Goeker M."/>
        </authorList>
    </citation>
    <scope>NUCLEOTIDE SEQUENCE [LARGE SCALE GENOMIC DNA]</scope>
    <source>
        <strain evidence="2 3">DSM 21299</strain>
    </source>
</reference>
<feature type="compositionally biased region" description="Basic and acidic residues" evidence="1">
    <location>
        <begin position="23"/>
        <end position="33"/>
    </location>
</feature>
<gene>
    <name evidence="2" type="ORF">FHS54_001451</name>
</gene>
<evidence type="ECO:0000313" key="2">
    <source>
        <dbReference type="EMBL" id="NIJ16485.1"/>
    </source>
</evidence>
<accession>A0A846MF62</accession>
<organism evidence="2 3">
    <name type="scientific">Sphingobium vermicomposti</name>
    <dbReference type="NCBI Taxonomy" id="529005"/>
    <lineage>
        <taxon>Bacteria</taxon>
        <taxon>Pseudomonadati</taxon>
        <taxon>Pseudomonadota</taxon>
        <taxon>Alphaproteobacteria</taxon>
        <taxon>Sphingomonadales</taxon>
        <taxon>Sphingomonadaceae</taxon>
        <taxon>Sphingobium</taxon>
    </lineage>
</organism>
<feature type="compositionally biased region" description="Basic residues" evidence="1">
    <location>
        <begin position="263"/>
        <end position="278"/>
    </location>
</feature>
<sequence>MPKKMKNGIESAQAIAKRCRSKPLKEKPAPTEKKARAIAASRLAYDGMPARPSFEAKCRPDGALVLDARHNDEQGESYLLHAATGSASDAWVNHAVKDLAKVGGARGVAGVTSAEVNAGLAFLSGVEPGDEVEAALGVQMYATHQLAVEMASLCRHTNDRAALMEYGNMATKMMRTFAMQVDALAKIRRGGEQVVRHVHVYEGGQAIVVDQFNHHGAGNGKAFGQPYAPFAGHAPAFSAPMLSQDAAGNGVPVSSDQGQKTMPHARRKQPRRASRKPE</sequence>
<feature type="region of interest" description="Disordered" evidence="1">
    <location>
        <begin position="1"/>
        <end position="33"/>
    </location>
</feature>
<protein>
    <submittedName>
        <fullName evidence="2">Uncharacterized protein</fullName>
    </submittedName>
</protein>
<evidence type="ECO:0000256" key="1">
    <source>
        <dbReference type="SAM" id="MobiDB-lite"/>
    </source>
</evidence>
<name>A0A846MF62_9SPHN</name>
<comment type="caution">
    <text evidence="2">The sequence shown here is derived from an EMBL/GenBank/DDBJ whole genome shotgun (WGS) entry which is preliminary data.</text>
</comment>